<organism evidence="9 10">
    <name type="scientific">Sphingomonas gilva</name>
    <dbReference type="NCBI Taxonomy" id="2305907"/>
    <lineage>
        <taxon>Bacteria</taxon>
        <taxon>Pseudomonadati</taxon>
        <taxon>Pseudomonadota</taxon>
        <taxon>Alphaproteobacteria</taxon>
        <taxon>Sphingomonadales</taxon>
        <taxon>Sphingomonadaceae</taxon>
        <taxon>Sphingomonas</taxon>
    </lineage>
</organism>
<accession>A0A396S6N9</accession>
<dbReference type="InterPro" id="IPR003838">
    <property type="entry name" value="ABC3_permease_C"/>
</dbReference>
<protein>
    <submittedName>
        <fullName evidence="9">ABC transporter permease</fullName>
    </submittedName>
</protein>
<feature type="transmembrane region" description="Helical" evidence="6">
    <location>
        <begin position="384"/>
        <end position="405"/>
    </location>
</feature>
<feature type="transmembrane region" description="Helical" evidence="6">
    <location>
        <begin position="741"/>
        <end position="766"/>
    </location>
</feature>
<dbReference type="OrthoDB" id="9770036at2"/>
<dbReference type="EMBL" id="QWLV01000001">
    <property type="protein sequence ID" value="RHW19085.1"/>
    <property type="molecule type" value="Genomic_DNA"/>
</dbReference>
<dbReference type="RefSeq" id="WP_118862593.1">
    <property type="nucleotide sequence ID" value="NZ_QWLV01000001.1"/>
</dbReference>
<feature type="transmembrane region" description="Helical" evidence="6">
    <location>
        <begin position="21"/>
        <end position="41"/>
    </location>
</feature>
<dbReference type="Proteomes" id="UP000266693">
    <property type="component" value="Unassembled WGS sequence"/>
</dbReference>
<gene>
    <name evidence="9" type="ORF">D1610_02900</name>
</gene>
<feature type="domain" description="ABC3 transporter permease C-terminal" evidence="7">
    <location>
        <begin position="295"/>
        <end position="410"/>
    </location>
</feature>
<evidence type="ECO:0000313" key="9">
    <source>
        <dbReference type="EMBL" id="RHW19085.1"/>
    </source>
</evidence>
<dbReference type="PROSITE" id="PS51257">
    <property type="entry name" value="PROKAR_LIPOPROTEIN"/>
    <property type="match status" value="1"/>
</dbReference>
<evidence type="ECO:0000259" key="7">
    <source>
        <dbReference type="Pfam" id="PF02687"/>
    </source>
</evidence>
<feature type="transmembrane region" description="Helical" evidence="6">
    <location>
        <begin position="345"/>
        <end position="372"/>
    </location>
</feature>
<dbReference type="PANTHER" id="PTHR30572:SF18">
    <property type="entry name" value="ABC-TYPE MACROLIDE FAMILY EXPORT SYSTEM PERMEASE COMPONENT 2"/>
    <property type="match status" value="1"/>
</dbReference>
<dbReference type="AlphaFoldDB" id="A0A396S6N9"/>
<keyword evidence="5 6" id="KW-0472">Membrane</keyword>
<evidence type="ECO:0000313" key="10">
    <source>
        <dbReference type="Proteomes" id="UP000266693"/>
    </source>
</evidence>
<name>A0A396S6N9_9SPHN</name>
<comment type="caution">
    <text evidence="9">The sequence shown here is derived from an EMBL/GenBank/DDBJ whole genome shotgun (WGS) entry which is preliminary data.</text>
</comment>
<feature type="domain" description="ABC3 transporter permease C-terminal" evidence="7">
    <location>
        <begin position="700"/>
        <end position="813"/>
    </location>
</feature>
<feature type="domain" description="MacB-like periplasmic core" evidence="8">
    <location>
        <begin position="441"/>
        <end position="661"/>
    </location>
</feature>
<dbReference type="PANTHER" id="PTHR30572">
    <property type="entry name" value="MEMBRANE COMPONENT OF TRANSPORTER-RELATED"/>
    <property type="match status" value="1"/>
</dbReference>
<dbReference type="Pfam" id="PF02687">
    <property type="entry name" value="FtsX"/>
    <property type="match status" value="2"/>
</dbReference>
<keyword evidence="3 6" id="KW-0812">Transmembrane</keyword>
<dbReference type="GO" id="GO:0022857">
    <property type="term" value="F:transmembrane transporter activity"/>
    <property type="evidence" value="ECO:0007669"/>
    <property type="project" value="TreeGrafter"/>
</dbReference>
<evidence type="ECO:0000256" key="1">
    <source>
        <dbReference type="ARBA" id="ARBA00004651"/>
    </source>
</evidence>
<feature type="transmembrane region" description="Helical" evidence="6">
    <location>
        <begin position="786"/>
        <end position="809"/>
    </location>
</feature>
<evidence type="ECO:0000256" key="5">
    <source>
        <dbReference type="ARBA" id="ARBA00023136"/>
    </source>
</evidence>
<keyword evidence="2" id="KW-1003">Cell membrane</keyword>
<evidence type="ECO:0000256" key="2">
    <source>
        <dbReference type="ARBA" id="ARBA00022475"/>
    </source>
</evidence>
<feature type="domain" description="MacB-like periplasmic core" evidence="8">
    <location>
        <begin position="20"/>
        <end position="237"/>
    </location>
</feature>
<evidence type="ECO:0000256" key="3">
    <source>
        <dbReference type="ARBA" id="ARBA00022692"/>
    </source>
</evidence>
<dbReference type="InterPro" id="IPR025857">
    <property type="entry name" value="MacB_PCD"/>
</dbReference>
<feature type="transmembrane region" description="Helical" evidence="6">
    <location>
        <begin position="435"/>
        <end position="454"/>
    </location>
</feature>
<feature type="transmembrane region" description="Helical" evidence="6">
    <location>
        <begin position="696"/>
        <end position="720"/>
    </location>
</feature>
<keyword evidence="4 6" id="KW-1133">Transmembrane helix</keyword>
<proteinExistence type="predicted"/>
<dbReference type="GO" id="GO:0005886">
    <property type="term" value="C:plasma membrane"/>
    <property type="evidence" value="ECO:0007669"/>
    <property type="project" value="UniProtKB-SubCell"/>
</dbReference>
<dbReference type="InterPro" id="IPR050250">
    <property type="entry name" value="Macrolide_Exporter_MacB"/>
</dbReference>
<reference evidence="9 10" key="1">
    <citation type="submission" date="2018-08" db="EMBL/GenBank/DDBJ databases">
        <title>The multiple taxonomic identification of Sphingomonas gilva.</title>
        <authorList>
            <person name="Zhu D."/>
            <person name="Zheng S."/>
        </authorList>
    </citation>
    <scope>NUCLEOTIDE SEQUENCE [LARGE SCALE GENOMIC DNA]</scope>
    <source>
        <strain evidence="9 10">ZDH117</strain>
    </source>
</reference>
<keyword evidence="10" id="KW-1185">Reference proteome</keyword>
<comment type="subcellular location">
    <subcellularLocation>
        <location evidence="1">Cell membrane</location>
        <topology evidence="1">Multi-pass membrane protein</topology>
    </subcellularLocation>
</comment>
<feature type="transmembrane region" description="Helical" evidence="6">
    <location>
        <begin position="289"/>
        <end position="309"/>
    </location>
</feature>
<sequence>MWRNTLVMAVRLMARNRLYTAVTIGGLALGLAGCLLILTYIRYEANYDAWLPDSDRIHQVQTTIHPPGQADVHTQASPFPLDDLLPGGFSQIEAVTSVASGKTVTEHDGQPMFLDATTVDGDFFRVFALPFVEGSAATALPDTNSVVLTESEAIRQFGTADVLGKLLSLGAGPGKRDYRVSGVLRDLPGNTSLRLGIMYRRDVDGIPAEMRGWGNYDQQHYVRLRDGAAAAAVNAGLPAWKKRMWPPEMLDGKLVSIADAFEFRLVPLRDVHLGQAQEAALTPAGDRRALATFAVVALLTLGMALMNFVNLSTARSTQRAREIALRKVLGATRGQLIVQLLGESLLMTAIAMLLALAMAELAMPWIGAWVGADLAMAYIGEGGMLLPAAILFALAALLGGLYPAFHVSRFRPATVLRANMSAAETPGSGRLRAGLVVLQFAIAIGLIVCTWVIYSQTRYVQTIDPGYRRDGLVQIDNAWRFTQGSEYQAAHAAMLAIPGVTGVGRTGLGLAAPETSTRLMRAAGAPRHVTMEFYSTDAEFLPTMDIELLAGRMLGDRHAADRIAGESEAELVARGINVVINRAAAAKLGHRTPRAAVGQVVEIAFGGWAMVPSRIVGVVEDTRFGTARDAIEPIVYAYDPEHTSQVLVRYAAARPSEIMEALDGVWRRFEPEIPFEARFADDIVAELYAADRARGALFATFSGLAVLIACLGLYSLASFTTQRRTKEIGIRKVLGARVRDIVRLLVWHFSKPVVIANLVAWPVAWWAMRDWLNGFDLRIGLGPGPFVLAGGLALAIAIATVAVHALRVARTNPIHALRYE</sequence>
<evidence type="ECO:0000259" key="8">
    <source>
        <dbReference type="Pfam" id="PF12704"/>
    </source>
</evidence>
<dbReference type="Pfam" id="PF12704">
    <property type="entry name" value="MacB_PCD"/>
    <property type="match status" value="2"/>
</dbReference>
<evidence type="ECO:0000256" key="4">
    <source>
        <dbReference type="ARBA" id="ARBA00022989"/>
    </source>
</evidence>
<evidence type="ECO:0000256" key="6">
    <source>
        <dbReference type="SAM" id="Phobius"/>
    </source>
</evidence>